<keyword evidence="2" id="KW-1185">Reference proteome</keyword>
<accession>A0A9X3CHD3</accession>
<dbReference type="Gene3D" id="2.40.160.10">
    <property type="entry name" value="Porin"/>
    <property type="match status" value="1"/>
</dbReference>
<dbReference type="AlphaFoldDB" id="A0A9X3CHD3"/>
<gene>
    <name evidence="1" type="ORF">MD483_18745</name>
</gene>
<protein>
    <submittedName>
        <fullName evidence="1">Sulfate ABC transporter permease</fullName>
    </submittedName>
</protein>
<dbReference type="InterPro" id="IPR023614">
    <property type="entry name" value="Porin_dom_sf"/>
</dbReference>
<dbReference type="RefSeq" id="WP_265688931.1">
    <property type="nucleotide sequence ID" value="NZ_JAKRRX010000148.1"/>
</dbReference>
<sequence>MTKWISLVVLLYTPLVSSQINITDSVRISGFGTFSAAKSNSSVPVISTRDITDDWCFDCDSTFGLQADWEMTPQWRTGLQLVKRPQDHFSSPKVERAFVEYSNDSVSIQAGRLRIPMFIMSEYYYVSSAYPWLRLPVDVYSQLLGITHYEGATIDYRIDLADESVLVLSPYVSTPTENDLTVYGQAFNIEADFSVGLTSKILFEDNELRFAYLYSDISKLGFVGAESSYRLKLYSIGLSYYWDNLHFQGETLLSQEFNANWYAGLDYLIGDWQPYLQYGQSRKNVESESYLLGVKYHLLSNFNFNLEWQRIDGRESVINGHFTQPQNPLLPIENSVEVVSFGLSFTF</sequence>
<reference evidence="1" key="1">
    <citation type="submission" date="2022-02" db="EMBL/GenBank/DDBJ databases">
        <title>Vibrio sp. nov., a new bacterium isolated from Bohai sea, China.</title>
        <authorList>
            <person name="Yuan Y."/>
        </authorList>
    </citation>
    <scope>NUCLEOTIDE SEQUENCE</scope>
    <source>
        <strain evidence="1">DBSS07</strain>
    </source>
</reference>
<dbReference type="Proteomes" id="UP001155586">
    <property type="component" value="Unassembled WGS sequence"/>
</dbReference>
<evidence type="ECO:0000313" key="1">
    <source>
        <dbReference type="EMBL" id="MCW8335854.1"/>
    </source>
</evidence>
<organism evidence="1 2">
    <name type="scientific">Vibrio paucivorans</name>
    <dbReference type="NCBI Taxonomy" id="2829489"/>
    <lineage>
        <taxon>Bacteria</taxon>
        <taxon>Pseudomonadati</taxon>
        <taxon>Pseudomonadota</taxon>
        <taxon>Gammaproteobacteria</taxon>
        <taxon>Vibrionales</taxon>
        <taxon>Vibrionaceae</taxon>
        <taxon>Vibrio</taxon>
    </lineage>
</organism>
<dbReference type="SUPFAM" id="SSF56935">
    <property type="entry name" value="Porins"/>
    <property type="match status" value="1"/>
</dbReference>
<comment type="caution">
    <text evidence="1">The sequence shown here is derived from an EMBL/GenBank/DDBJ whole genome shotgun (WGS) entry which is preliminary data.</text>
</comment>
<proteinExistence type="predicted"/>
<evidence type="ECO:0000313" key="2">
    <source>
        <dbReference type="Proteomes" id="UP001155586"/>
    </source>
</evidence>
<name>A0A9X3CHD3_9VIBR</name>
<dbReference type="EMBL" id="JAKRRX010000148">
    <property type="protein sequence ID" value="MCW8335854.1"/>
    <property type="molecule type" value="Genomic_DNA"/>
</dbReference>